<dbReference type="OrthoDB" id="7479476at2759"/>
<gene>
    <name evidence="2" type="ORF">APLA_LOCUS6889</name>
</gene>
<evidence type="ECO:0000256" key="1">
    <source>
        <dbReference type="SAM" id="MobiDB-lite"/>
    </source>
</evidence>
<dbReference type="Proteomes" id="UP000494106">
    <property type="component" value="Unassembled WGS sequence"/>
</dbReference>
<protein>
    <submittedName>
        <fullName evidence="2">Uncharacterized protein</fullName>
    </submittedName>
</protein>
<accession>A0A8S0ZUZ6</accession>
<feature type="region of interest" description="Disordered" evidence="1">
    <location>
        <begin position="332"/>
        <end position="430"/>
    </location>
</feature>
<feature type="compositionally biased region" description="Pro residues" evidence="1">
    <location>
        <begin position="93"/>
        <end position="102"/>
    </location>
</feature>
<dbReference type="AlphaFoldDB" id="A0A8S0ZUZ6"/>
<feature type="compositionally biased region" description="Polar residues" evidence="1">
    <location>
        <begin position="332"/>
        <end position="350"/>
    </location>
</feature>
<feature type="compositionally biased region" description="Basic and acidic residues" evidence="1">
    <location>
        <begin position="404"/>
        <end position="421"/>
    </location>
</feature>
<evidence type="ECO:0000313" key="2">
    <source>
        <dbReference type="EMBL" id="CAB3237402.1"/>
    </source>
</evidence>
<feature type="compositionally biased region" description="Polar residues" evidence="1">
    <location>
        <begin position="364"/>
        <end position="401"/>
    </location>
</feature>
<reference evidence="2 3" key="1">
    <citation type="submission" date="2020-04" db="EMBL/GenBank/DDBJ databases">
        <authorList>
            <person name="Wallbank WR R."/>
            <person name="Pardo Diaz C."/>
            <person name="Kozak K."/>
            <person name="Martin S."/>
            <person name="Jiggins C."/>
            <person name="Moest M."/>
            <person name="Warren A I."/>
            <person name="Byers J.R.P. K."/>
            <person name="Montejo-Kovacevich G."/>
            <person name="Yen C E."/>
        </authorList>
    </citation>
    <scope>NUCLEOTIDE SEQUENCE [LARGE SCALE GENOMIC DNA]</scope>
</reference>
<evidence type="ECO:0000313" key="3">
    <source>
        <dbReference type="Proteomes" id="UP000494106"/>
    </source>
</evidence>
<dbReference type="EMBL" id="CADEBC010000489">
    <property type="protein sequence ID" value="CAB3237402.1"/>
    <property type="molecule type" value="Genomic_DNA"/>
</dbReference>
<proteinExistence type="predicted"/>
<organism evidence="2 3">
    <name type="scientific">Arctia plantaginis</name>
    <name type="common">Wood tiger moth</name>
    <name type="synonym">Phalaena plantaginis</name>
    <dbReference type="NCBI Taxonomy" id="874455"/>
    <lineage>
        <taxon>Eukaryota</taxon>
        <taxon>Metazoa</taxon>
        <taxon>Ecdysozoa</taxon>
        <taxon>Arthropoda</taxon>
        <taxon>Hexapoda</taxon>
        <taxon>Insecta</taxon>
        <taxon>Pterygota</taxon>
        <taxon>Neoptera</taxon>
        <taxon>Endopterygota</taxon>
        <taxon>Lepidoptera</taxon>
        <taxon>Glossata</taxon>
        <taxon>Ditrysia</taxon>
        <taxon>Noctuoidea</taxon>
        <taxon>Erebidae</taxon>
        <taxon>Arctiinae</taxon>
        <taxon>Arctia</taxon>
    </lineage>
</organism>
<keyword evidence="3" id="KW-1185">Reference proteome</keyword>
<comment type="caution">
    <text evidence="2">The sequence shown here is derived from an EMBL/GenBank/DDBJ whole genome shotgun (WGS) entry which is preliminary data.</text>
</comment>
<feature type="region of interest" description="Disordered" evidence="1">
    <location>
        <begin position="83"/>
        <end position="103"/>
    </location>
</feature>
<name>A0A8S0ZUZ6_ARCPL</name>
<sequence length="704" mass="80108">MASISSKSKKPDLISIYRLEFYKNKKNWKFCNDVKKKKTPQSSCAPSKTKSVGELNKTYDVETICDGETETSPLNNAFMHEIPTDDTPENVPSAPPPTPQPPEKIWQHQEPKAGLRPSNTDTWVNRRVLTHSETFQEAQNKEAFTDHRTDAVQQSPLASCINQNQLVSNLQWLLQTNPDSAGDHSKVESTQLKPDFWVNNQASSDQNLRTQQQWSNQTLEIDSSSFHSQNIWTSAASRHPELFQENSWSPPSPLPDPEILANLLKRQGQNVEYQKNSTIHQGPPANGLQMLLCPDKWKNEERTVLDKDDQLNSHKIKPGFWTNPALITSPVFEQNNHQNPDPYSWSNEVPSTPPQFSRRLNPDNWPNHQHTSQKFPLNPQSGPQSISQVSLTNQGSETGSHNLAKPEHKSLKPFQDTKIEESQPSLKSHQEEFKYSISSLGTYPTVTWCGNQKDGTEQQGRMWNNPALSSNPEAIRPSTWSNEAWQKQEDPYLHQDWSPTCEELPNCECREEADQLDLQYSAVDQNTLKPHGSLDSEMLTPEQIRQCTDEWLRRLLALHRPKDDCNTECETANDQNQGGLNDSTDFIREAHEVPHSSEKDPNETRESVCWCLPTAPLPALSSRRLSAALQHSAKVLREVLREQLIRDRLRSLTLVNVVEYPTRDTDLFGSEYVMGGSHVPHCTHDLDPGGERLIRIDMGRPYRL</sequence>